<keyword evidence="1 2" id="KW-0472">Membrane</keyword>
<evidence type="ECO:0000313" key="5">
    <source>
        <dbReference type="Proteomes" id="UP000554520"/>
    </source>
</evidence>
<feature type="transmembrane region" description="Helical" evidence="2">
    <location>
        <begin position="56"/>
        <end position="76"/>
    </location>
</feature>
<dbReference type="Pfam" id="PF01595">
    <property type="entry name" value="CNNM"/>
    <property type="match status" value="1"/>
</dbReference>
<evidence type="ECO:0000259" key="3">
    <source>
        <dbReference type="PROSITE" id="PS51846"/>
    </source>
</evidence>
<dbReference type="PANTHER" id="PTHR43099:SF5">
    <property type="entry name" value="HLYC_CORC FAMILY TRANSPORTER"/>
    <property type="match status" value="1"/>
</dbReference>
<dbReference type="EMBL" id="JACHXN010000009">
    <property type="protein sequence ID" value="MBB3146648.1"/>
    <property type="molecule type" value="Genomic_DNA"/>
</dbReference>
<dbReference type="PANTHER" id="PTHR43099">
    <property type="entry name" value="UPF0053 PROTEIN YRKA"/>
    <property type="match status" value="1"/>
</dbReference>
<keyword evidence="1 2" id="KW-1133">Transmembrane helix</keyword>
<evidence type="ECO:0000313" key="4">
    <source>
        <dbReference type="EMBL" id="MBB3146648.1"/>
    </source>
</evidence>
<dbReference type="InterPro" id="IPR051676">
    <property type="entry name" value="UPF0053_domain"/>
</dbReference>
<gene>
    <name evidence="4" type="ORF">FHS21_003064</name>
</gene>
<dbReference type="AlphaFoldDB" id="A0A839U7C3"/>
<reference evidence="4 5" key="1">
    <citation type="submission" date="2020-08" db="EMBL/GenBank/DDBJ databases">
        <title>Genomic Encyclopedia of Type Strains, Phase III (KMG-III): the genomes of soil and plant-associated and newly described type strains.</title>
        <authorList>
            <person name="Whitman W."/>
        </authorList>
    </citation>
    <scope>NUCLEOTIDE SEQUENCE [LARGE SCALE GENOMIC DNA]</scope>
    <source>
        <strain evidence="4 5">CECT 7015</strain>
    </source>
</reference>
<keyword evidence="1 2" id="KW-0812">Transmembrane</keyword>
<comment type="caution">
    <text evidence="4">The sequence shown here is derived from an EMBL/GenBank/DDBJ whole genome shotgun (WGS) entry which is preliminary data.</text>
</comment>
<feature type="domain" description="CNNM transmembrane" evidence="3">
    <location>
        <begin position="1"/>
        <end position="79"/>
    </location>
</feature>
<dbReference type="InterPro" id="IPR002550">
    <property type="entry name" value="CNNM"/>
</dbReference>
<dbReference type="Proteomes" id="UP000554520">
    <property type="component" value="Unassembled WGS sequence"/>
</dbReference>
<proteinExistence type="predicted"/>
<dbReference type="PROSITE" id="PS51846">
    <property type="entry name" value="CNNM"/>
    <property type="match status" value="1"/>
</dbReference>
<keyword evidence="5" id="KW-1185">Reference proteome</keyword>
<sequence>MFELLVVGFLILLNGVFALSELAVVSARKARLEMLLDRGVAGASAAIALSENPGKFLSTVQIGITLVGIIAGAFSLGRV</sequence>
<accession>A0A839U7C3</accession>
<evidence type="ECO:0000256" key="2">
    <source>
        <dbReference type="SAM" id="Phobius"/>
    </source>
</evidence>
<evidence type="ECO:0000256" key="1">
    <source>
        <dbReference type="PROSITE-ProRule" id="PRU01193"/>
    </source>
</evidence>
<name>A0A839U7C3_9HYPH</name>
<protein>
    <submittedName>
        <fullName evidence="4">CBS domain containing-hemolysin-like protein</fullName>
    </submittedName>
</protein>
<organism evidence="4 5">
    <name type="scientific">Phyllobacterium trifolii</name>
    <dbReference type="NCBI Taxonomy" id="300193"/>
    <lineage>
        <taxon>Bacteria</taxon>
        <taxon>Pseudomonadati</taxon>
        <taxon>Pseudomonadota</taxon>
        <taxon>Alphaproteobacteria</taxon>
        <taxon>Hyphomicrobiales</taxon>
        <taxon>Phyllobacteriaceae</taxon>
        <taxon>Phyllobacterium</taxon>
    </lineage>
</organism>
<dbReference type="GO" id="GO:0016020">
    <property type="term" value="C:membrane"/>
    <property type="evidence" value="ECO:0007669"/>
    <property type="project" value="UniProtKB-UniRule"/>
</dbReference>